<reference evidence="7 8" key="1">
    <citation type="submission" date="2020-01" db="EMBL/GenBank/DDBJ databases">
        <title>Pseudarthrobacter psychrotolerans sp. nov., isolated from antarctic soil.</title>
        <authorList>
            <person name="Shin Y."/>
            <person name="Park W."/>
        </authorList>
    </citation>
    <scope>NUCLEOTIDE SEQUENCE [LARGE SCALE GENOMIC DNA]</scope>
    <source>
        <strain evidence="7 8">YJ56</strain>
    </source>
</reference>
<evidence type="ECO:0000313" key="7">
    <source>
        <dbReference type="EMBL" id="QHK20008.1"/>
    </source>
</evidence>
<keyword evidence="8" id="KW-1185">Reference proteome</keyword>
<sequence>MKRLLSEPRPDWKQKIEEQGLVFSTTTMPDGKKIEYWNEAAYYEFTMDEVETLEVTAEDMHKMCLEAAKFLATGAMGNIGIGPQALELAAESLQAADMDVYGRFDFIYDGQGGPAKMLEYNADTPTGLIEAAVAQWFWLQDVFPEKDQWNGIHEALIRQWKKMQYRTGMSTLHIAHSEAEESGEDWMTAGYMRDVASQAGWTTIGINMSDIGWDPNLNRFVDLDNFMISTMFKLYPWELMMKEPFGHRLLQRAHNPRWVEPAWKMLLSNKALLAALWHLYPGHPNLLPAYLNEPGFLKEWVAKPLHGREGDNIKIHAPGISLEQPGGYGREGWCYQQFHPLPDFDGNHPVLGLWVVDGESVGCGIRESDGPITDYFCRFVPNTIDAPAPLSAQALSSTSSKSSKAGIAL</sequence>
<evidence type="ECO:0000256" key="2">
    <source>
        <dbReference type="ARBA" id="ARBA00022723"/>
    </source>
</evidence>
<evidence type="ECO:0000256" key="1">
    <source>
        <dbReference type="ARBA" id="ARBA00022598"/>
    </source>
</evidence>
<evidence type="ECO:0000313" key="8">
    <source>
        <dbReference type="Proteomes" id="UP000464186"/>
    </source>
</evidence>
<dbReference type="InterPro" id="IPR005494">
    <property type="entry name" value="GSPS_pre-ATP-grasp-like_dom"/>
</dbReference>
<dbReference type="GO" id="GO:0046872">
    <property type="term" value="F:metal ion binding"/>
    <property type="evidence" value="ECO:0007669"/>
    <property type="project" value="UniProtKB-KW"/>
</dbReference>
<dbReference type="SUPFAM" id="SSF56059">
    <property type="entry name" value="Glutathione synthetase ATP-binding domain-like"/>
    <property type="match status" value="1"/>
</dbReference>
<keyword evidence="2" id="KW-0479">Metal-binding</keyword>
<dbReference type="EMBL" id="CP047898">
    <property type="protein sequence ID" value="QHK20008.1"/>
    <property type="molecule type" value="Genomic_DNA"/>
</dbReference>
<dbReference type="Pfam" id="PF03738">
    <property type="entry name" value="GSP_synth"/>
    <property type="match status" value="1"/>
</dbReference>
<proteinExistence type="predicted"/>
<accession>A0A6P1NL00</accession>
<evidence type="ECO:0000256" key="4">
    <source>
        <dbReference type="ARBA" id="ARBA00022840"/>
    </source>
</evidence>
<dbReference type="SUPFAM" id="SSF52440">
    <property type="entry name" value="PreATP-grasp domain"/>
    <property type="match status" value="1"/>
</dbReference>
<keyword evidence="1" id="KW-0436">Ligase</keyword>
<keyword evidence="5" id="KW-0460">Magnesium</keyword>
<dbReference type="AlphaFoldDB" id="A0A6P1NL00"/>
<feature type="domain" description="Glutathionylspermidine synthase pre-ATP-grasp-like" evidence="6">
    <location>
        <begin position="12"/>
        <end position="384"/>
    </location>
</feature>
<evidence type="ECO:0000256" key="3">
    <source>
        <dbReference type="ARBA" id="ARBA00022741"/>
    </source>
</evidence>
<dbReference type="GO" id="GO:0016874">
    <property type="term" value="F:ligase activity"/>
    <property type="evidence" value="ECO:0007669"/>
    <property type="project" value="UniProtKB-KW"/>
</dbReference>
<dbReference type="InterPro" id="IPR016185">
    <property type="entry name" value="PreATP-grasp_dom_sf"/>
</dbReference>
<dbReference type="KEGG" id="psey:GU243_09990"/>
<protein>
    <submittedName>
        <fullName evidence="7">Glutathionylspermidine synthase family protein</fullName>
    </submittedName>
</protein>
<dbReference type="Gene3D" id="3.30.1490.330">
    <property type="match status" value="1"/>
</dbReference>
<keyword evidence="4" id="KW-0067">ATP-binding</keyword>
<dbReference type="Proteomes" id="UP000464186">
    <property type="component" value="Chromosome"/>
</dbReference>
<keyword evidence="3" id="KW-0547">Nucleotide-binding</keyword>
<organism evidence="7 8">
    <name type="scientific">Pseudarthrobacter psychrotolerans</name>
    <dbReference type="NCBI Taxonomy" id="2697569"/>
    <lineage>
        <taxon>Bacteria</taxon>
        <taxon>Bacillati</taxon>
        <taxon>Actinomycetota</taxon>
        <taxon>Actinomycetes</taxon>
        <taxon>Micrococcales</taxon>
        <taxon>Micrococcaceae</taxon>
        <taxon>Pseudarthrobacter</taxon>
    </lineage>
</organism>
<gene>
    <name evidence="7" type="ORF">GU243_09990</name>
</gene>
<evidence type="ECO:0000259" key="6">
    <source>
        <dbReference type="Pfam" id="PF03738"/>
    </source>
</evidence>
<name>A0A6P1NL00_9MICC</name>
<dbReference type="GO" id="GO:0005524">
    <property type="term" value="F:ATP binding"/>
    <property type="evidence" value="ECO:0007669"/>
    <property type="project" value="UniProtKB-KW"/>
</dbReference>
<evidence type="ECO:0000256" key="5">
    <source>
        <dbReference type="ARBA" id="ARBA00022842"/>
    </source>
</evidence>